<organism evidence="1 2">
    <name type="scientific">Acorus calamus</name>
    <name type="common">Sweet flag</name>
    <dbReference type="NCBI Taxonomy" id="4465"/>
    <lineage>
        <taxon>Eukaryota</taxon>
        <taxon>Viridiplantae</taxon>
        <taxon>Streptophyta</taxon>
        <taxon>Embryophyta</taxon>
        <taxon>Tracheophyta</taxon>
        <taxon>Spermatophyta</taxon>
        <taxon>Magnoliopsida</taxon>
        <taxon>Liliopsida</taxon>
        <taxon>Acoraceae</taxon>
        <taxon>Acorus</taxon>
    </lineage>
</organism>
<evidence type="ECO:0000313" key="1">
    <source>
        <dbReference type="EMBL" id="KAK1296338.1"/>
    </source>
</evidence>
<comment type="caution">
    <text evidence="1">The sequence shown here is derived from an EMBL/GenBank/DDBJ whole genome shotgun (WGS) entry which is preliminary data.</text>
</comment>
<gene>
    <name evidence="1" type="ORF">QJS10_CPB15g01841</name>
</gene>
<dbReference type="Proteomes" id="UP001180020">
    <property type="component" value="Unassembled WGS sequence"/>
</dbReference>
<reference evidence="1" key="1">
    <citation type="journal article" date="2023" name="Nat. Commun.">
        <title>Diploid and tetraploid genomes of Acorus and the evolution of monocots.</title>
        <authorList>
            <person name="Ma L."/>
            <person name="Liu K.W."/>
            <person name="Li Z."/>
            <person name="Hsiao Y.Y."/>
            <person name="Qi Y."/>
            <person name="Fu T."/>
            <person name="Tang G.D."/>
            <person name="Zhang D."/>
            <person name="Sun W.H."/>
            <person name="Liu D.K."/>
            <person name="Li Y."/>
            <person name="Chen G.Z."/>
            <person name="Liu X.D."/>
            <person name="Liao X.Y."/>
            <person name="Jiang Y.T."/>
            <person name="Yu X."/>
            <person name="Hao Y."/>
            <person name="Huang J."/>
            <person name="Zhao X.W."/>
            <person name="Ke S."/>
            <person name="Chen Y.Y."/>
            <person name="Wu W.L."/>
            <person name="Hsu J.L."/>
            <person name="Lin Y.F."/>
            <person name="Huang M.D."/>
            <person name="Li C.Y."/>
            <person name="Huang L."/>
            <person name="Wang Z.W."/>
            <person name="Zhao X."/>
            <person name="Zhong W.Y."/>
            <person name="Peng D.H."/>
            <person name="Ahmad S."/>
            <person name="Lan S."/>
            <person name="Zhang J.S."/>
            <person name="Tsai W.C."/>
            <person name="Van de Peer Y."/>
            <person name="Liu Z.J."/>
        </authorList>
    </citation>
    <scope>NUCLEOTIDE SEQUENCE</scope>
    <source>
        <strain evidence="1">CP</strain>
    </source>
</reference>
<keyword evidence="2" id="KW-1185">Reference proteome</keyword>
<evidence type="ECO:0000313" key="2">
    <source>
        <dbReference type="Proteomes" id="UP001180020"/>
    </source>
</evidence>
<accession>A0AAV9D4V7</accession>
<sequence>MREEEPDFLQFVHNFHPFSPVDNEPASNLQPQSKIWFHGQKKLGLIDKKNHPVRGNIAGKVKEIWDQSAVKVQGFLRLVYEERLMTKM</sequence>
<dbReference type="AlphaFoldDB" id="A0AAV9D4V7"/>
<proteinExistence type="predicted"/>
<protein>
    <submittedName>
        <fullName evidence="1">Uncharacterized protein</fullName>
    </submittedName>
</protein>
<reference evidence="1" key="2">
    <citation type="submission" date="2023-06" db="EMBL/GenBank/DDBJ databases">
        <authorList>
            <person name="Ma L."/>
            <person name="Liu K.-W."/>
            <person name="Li Z."/>
            <person name="Hsiao Y.-Y."/>
            <person name="Qi Y."/>
            <person name="Fu T."/>
            <person name="Tang G."/>
            <person name="Zhang D."/>
            <person name="Sun W.-H."/>
            <person name="Liu D.-K."/>
            <person name="Li Y."/>
            <person name="Chen G.-Z."/>
            <person name="Liu X.-D."/>
            <person name="Liao X.-Y."/>
            <person name="Jiang Y.-T."/>
            <person name="Yu X."/>
            <person name="Hao Y."/>
            <person name="Huang J."/>
            <person name="Zhao X.-W."/>
            <person name="Ke S."/>
            <person name="Chen Y.-Y."/>
            <person name="Wu W.-L."/>
            <person name="Hsu J.-L."/>
            <person name="Lin Y.-F."/>
            <person name="Huang M.-D."/>
            <person name="Li C.-Y."/>
            <person name="Huang L."/>
            <person name="Wang Z.-W."/>
            <person name="Zhao X."/>
            <person name="Zhong W.-Y."/>
            <person name="Peng D.-H."/>
            <person name="Ahmad S."/>
            <person name="Lan S."/>
            <person name="Zhang J.-S."/>
            <person name="Tsai W.-C."/>
            <person name="Van De Peer Y."/>
            <person name="Liu Z.-J."/>
        </authorList>
    </citation>
    <scope>NUCLEOTIDE SEQUENCE</scope>
    <source>
        <strain evidence="1">CP</strain>
        <tissue evidence="1">Leaves</tissue>
    </source>
</reference>
<name>A0AAV9D4V7_ACOCL</name>
<dbReference type="EMBL" id="JAUJYO010000015">
    <property type="protein sequence ID" value="KAK1296338.1"/>
    <property type="molecule type" value="Genomic_DNA"/>
</dbReference>